<dbReference type="CDD" id="cd07331">
    <property type="entry name" value="M48C_Oma1_like"/>
    <property type="match status" value="1"/>
</dbReference>
<accession>A0A2R6X847</accession>
<keyword evidence="3" id="KW-0479">Metal-binding</keyword>
<evidence type="ECO:0000256" key="2">
    <source>
        <dbReference type="ARBA" id="ARBA00022670"/>
    </source>
</evidence>
<dbReference type="GO" id="GO:0005739">
    <property type="term" value="C:mitochondrion"/>
    <property type="evidence" value="ECO:0007669"/>
    <property type="project" value="EnsemblPlants"/>
</dbReference>
<proteinExistence type="predicted"/>
<dbReference type="OrthoDB" id="7464992at2759"/>
<evidence type="ECO:0000256" key="3">
    <source>
        <dbReference type="ARBA" id="ARBA00022723"/>
    </source>
</evidence>
<sequence>MARNSAEVKHLCRSIGLSIKGLLSESRILEVGLSARTSAGAVNKSSIKLYFVAGALGLRSGAVDSSLGPKLSSTSGYGNYLSRAFSEKYSKISVNNIGLQSLTTELRCQGGRRTSSRLLSTSLFSASNTISRKPFRNVGFNSLKRKVDVRGCRSYYVDKDGVQHFKRRGPVAWTEKLDTQRTMAWVGGVFVIGSVIYVTNLETVPYTHRKHFVLVSPALERSVGDRGFKMLLKEYKNRVLPPNHPETLRVHRISGEIIEALMLGSKASDWGQLDKVGEDFSSFGTGTGWDTETKKRDAPLLGTYGDHAHTHEETVDEGWVDESRKKGLKKGEEGYTKHLEGMKWQVIVVDDDLVNAVCLPGGKIVVFTGLLKKFRSDTEISTVLAHEVGHAVARHSAESLTHNIFLVAFQLAVLSVLYVPSLVNSVSELLLRLPNSRRMEIEADHIGLILMAAAGYDPRLAPAFYEKLASIEKAPEYAQYLSTHPSGKRRGEMLRNTATMEEAMSLYRQKMAGRGVDGFF</sequence>
<dbReference type="EMBL" id="KZ772702">
    <property type="protein sequence ID" value="PTQ42272.1"/>
    <property type="molecule type" value="Genomic_DNA"/>
</dbReference>
<dbReference type="InterPro" id="IPR001915">
    <property type="entry name" value="Peptidase_M48"/>
</dbReference>
<gene>
    <name evidence="8" type="ORF">MARPO_0030s0021</name>
</gene>
<dbReference type="GO" id="GO:0046872">
    <property type="term" value="F:metal ion binding"/>
    <property type="evidence" value="ECO:0007669"/>
    <property type="project" value="UniProtKB-KW"/>
</dbReference>
<evidence type="ECO:0000256" key="4">
    <source>
        <dbReference type="ARBA" id="ARBA00022801"/>
    </source>
</evidence>
<name>A0A2R6X847_MARPO</name>
<dbReference type="GO" id="GO:0004222">
    <property type="term" value="F:metalloendopeptidase activity"/>
    <property type="evidence" value="ECO:0000318"/>
    <property type="project" value="GO_Central"/>
</dbReference>
<dbReference type="Gene3D" id="3.30.2010.10">
    <property type="entry name" value="Metalloproteases ('zincins'), catalytic domain"/>
    <property type="match status" value="1"/>
</dbReference>
<keyword evidence="6" id="KW-0482">Metalloprotease</keyword>
<feature type="domain" description="Peptidase M48" evidence="7">
    <location>
        <begin position="340"/>
        <end position="497"/>
    </location>
</feature>
<dbReference type="EMBL" id="KZ772702">
    <property type="protein sequence ID" value="PTQ42273.1"/>
    <property type="molecule type" value="Genomic_DNA"/>
</dbReference>
<organism evidence="8 9">
    <name type="scientific">Marchantia polymorpha</name>
    <name type="common">Common liverwort</name>
    <name type="synonym">Marchantia aquatica</name>
    <dbReference type="NCBI Taxonomy" id="3197"/>
    <lineage>
        <taxon>Eukaryota</taxon>
        <taxon>Viridiplantae</taxon>
        <taxon>Streptophyta</taxon>
        <taxon>Embryophyta</taxon>
        <taxon>Marchantiophyta</taxon>
        <taxon>Marchantiopsida</taxon>
        <taxon>Marchantiidae</taxon>
        <taxon>Marchantiales</taxon>
        <taxon>Marchantiaceae</taxon>
        <taxon>Marchantia</taxon>
    </lineage>
</organism>
<dbReference type="Proteomes" id="UP000244005">
    <property type="component" value="Unassembled WGS sequence"/>
</dbReference>
<evidence type="ECO:0000313" key="8">
    <source>
        <dbReference type="EMBL" id="PTQ42272.1"/>
    </source>
</evidence>
<dbReference type="GO" id="GO:0051603">
    <property type="term" value="P:proteolysis involved in protein catabolic process"/>
    <property type="evidence" value="ECO:0000318"/>
    <property type="project" value="GO_Central"/>
</dbReference>
<reference evidence="9" key="1">
    <citation type="journal article" date="2017" name="Cell">
        <title>Insights into land plant evolution garnered from the Marchantia polymorpha genome.</title>
        <authorList>
            <person name="Bowman J.L."/>
            <person name="Kohchi T."/>
            <person name="Yamato K.T."/>
            <person name="Jenkins J."/>
            <person name="Shu S."/>
            <person name="Ishizaki K."/>
            <person name="Yamaoka S."/>
            <person name="Nishihama R."/>
            <person name="Nakamura Y."/>
            <person name="Berger F."/>
            <person name="Adam C."/>
            <person name="Aki S.S."/>
            <person name="Althoff F."/>
            <person name="Araki T."/>
            <person name="Arteaga-Vazquez M.A."/>
            <person name="Balasubrmanian S."/>
            <person name="Barry K."/>
            <person name="Bauer D."/>
            <person name="Boehm C.R."/>
            <person name="Briginshaw L."/>
            <person name="Caballero-Perez J."/>
            <person name="Catarino B."/>
            <person name="Chen F."/>
            <person name="Chiyoda S."/>
            <person name="Chovatia M."/>
            <person name="Davies K.M."/>
            <person name="Delmans M."/>
            <person name="Demura T."/>
            <person name="Dierschke T."/>
            <person name="Dolan L."/>
            <person name="Dorantes-Acosta A.E."/>
            <person name="Eklund D.M."/>
            <person name="Florent S.N."/>
            <person name="Flores-Sandoval E."/>
            <person name="Fujiyama A."/>
            <person name="Fukuzawa H."/>
            <person name="Galik B."/>
            <person name="Grimanelli D."/>
            <person name="Grimwood J."/>
            <person name="Grossniklaus U."/>
            <person name="Hamada T."/>
            <person name="Haseloff J."/>
            <person name="Hetherington A.J."/>
            <person name="Higo A."/>
            <person name="Hirakawa Y."/>
            <person name="Hundley H.N."/>
            <person name="Ikeda Y."/>
            <person name="Inoue K."/>
            <person name="Inoue S.I."/>
            <person name="Ishida S."/>
            <person name="Jia Q."/>
            <person name="Kakita M."/>
            <person name="Kanazawa T."/>
            <person name="Kawai Y."/>
            <person name="Kawashima T."/>
            <person name="Kennedy M."/>
            <person name="Kinose K."/>
            <person name="Kinoshita T."/>
            <person name="Kohara Y."/>
            <person name="Koide E."/>
            <person name="Komatsu K."/>
            <person name="Kopischke S."/>
            <person name="Kubo M."/>
            <person name="Kyozuka J."/>
            <person name="Lagercrantz U."/>
            <person name="Lin S.S."/>
            <person name="Lindquist E."/>
            <person name="Lipzen A.M."/>
            <person name="Lu C.W."/>
            <person name="De Luna E."/>
            <person name="Martienssen R.A."/>
            <person name="Minamino N."/>
            <person name="Mizutani M."/>
            <person name="Mizutani M."/>
            <person name="Mochizuki N."/>
            <person name="Monte I."/>
            <person name="Mosher R."/>
            <person name="Nagasaki H."/>
            <person name="Nakagami H."/>
            <person name="Naramoto S."/>
            <person name="Nishitani K."/>
            <person name="Ohtani M."/>
            <person name="Okamoto T."/>
            <person name="Okumura M."/>
            <person name="Phillips J."/>
            <person name="Pollak B."/>
            <person name="Reinders A."/>
            <person name="Rovekamp M."/>
            <person name="Sano R."/>
            <person name="Sawa S."/>
            <person name="Schmid M.W."/>
            <person name="Shirakawa M."/>
            <person name="Solano R."/>
            <person name="Spunde A."/>
            <person name="Suetsugu N."/>
            <person name="Sugano S."/>
            <person name="Sugiyama A."/>
            <person name="Sun R."/>
            <person name="Suzuki Y."/>
            <person name="Takenaka M."/>
            <person name="Takezawa D."/>
            <person name="Tomogane H."/>
            <person name="Tsuzuki M."/>
            <person name="Ueda T."/>
            <person name="Umeda M."/>
            <person name="Ward J.M."/>
            <person name="Watanabe Y."/>
            <person name="Yazaki K."/>
            <person name="Yokoyama R."/>
            <person name="Yoshitake Y."/>
            <person name="Yotsui I."/>
            <person name="Zachgo S."/>
            <person name="Schmutz J."/>
        </authorList>
    </citation>
    <scope>NUCLEOTIDE SEQUENCE [LARGE SCALE GENOMIC DNA]</scope>
    <source>
        <strain evidence="9">Tak-1</strain>
    </source>
</reference>
<dbReference type="AlphaFoldDB" id="A0A2R6X847"/>
<keyword evidence="5" id="KW-0862">Zinc</keyword>
<reference evidence="8" key="2">
    <citation type="submission" date="2017-12" db="EMBL/GenBank/DDBJ databases">
        <title>WGS assembly of Marchantia polymorpha.</title>
        <authorList>
            <person name="Bowman J.L."/>
            <person name="Kohchi T."/>
            <person name="Yamato K.T."/>
            <person name="Jenkins J."/>
            <person name="Shu S."/>
            <person name="Ishizaki K."/>
            <person name="Yamaoka S."/>
            <person name="Nishihama R."/>
            <person name="Nakamura Y."/>
            <person name="Berger F."/>
            <person name="Adam C."/>
            <person name="Aki S.S."/>
            <person name="Althoff F."/>
            <person name="Araki T."/>
            <person name="Arteaga-Vazquez M.A."/>
            <person name="Balasubrmanian S."/>
            <person name="Bauer D."/>
            <person name="Boehm C.R."/>
            <person name="Briginshaw L."/>
            <person name="Caballero-Perez J."/>
            <person name="Catarino B."/>
            <person name="Chen F."/>
            <person name="Chiyoda S."/>
            <person name="Chovatia M."/>
            <person name="Davies K.M."/>
            <person name="Delmans M."/>
            <person name="Demura T."/>
            <person name="Dierschke T."/>
            <person name="Dolan L."/>
            <person name="Dorantes-Acosta A.E."/>
            <person name="Eklund D.M."/>
            <person name="Florent S.N."/>
            <person name="Flores-Sandoval E."/>
            <person name="Fujiyama A."/>
            <person name="Fukuzawa H."/>
            <person name="Galik B."/>
            <person name="Grimanelli D."/>
            <person name="Grimwood J."/>
            <person name="Grossniklaus U."/>
            <person name="Hamada T."/>
            <person name="Haseloff J."/>
            <person name="Hetherington A.J."/>
            <person name="Higo A."/>
            <person name="Hirakawa Y."/>
            <person name="Hundley H.N."/>
            <person name="Ikeda Y."/>
            <person name="Inoue K."/>
            <person name="Inoue S."/>
            <person name="Ishida S."/>
            <person name="Jia Q."/>
            <person name="Kakita M."/>
            <person name="Kanazawa T."/>
            <person name="Kawai Y."/>
            <person name="Kawashima T."/>
            <person name="Kennedy M."/>
            <person name="Kinose K."/>
            <person name="Kinoshita T."/>
            <person name="Kohara Y."/>
            <person name="Koide E."/>
            <person name="Komatsu K."/>
            <person name="Kopischke S."/>
            <person name="Kubo M."/>
            <person name="Kyozuka J."/>
            <person name="Lagercrantz U."/>
            <person name="Lin S.S."/>
            <person name="Lindquist E."/>
            <person name="Lipzen A.M."/>
            <person name="Lu C."/>
            <person name="Luna E.D."/>
            <person name="Martienssen R.A."/>
            <person name="Minamino N."/>
            <person name="Mizutani M."/>
            <person name="Mizutani M."/>
            <person name="Mochizuki N."/>
            <person name="Monte I."/>
            <person name="Mosher R."/>
            <person name="Nagasaki H."/>
            <person name="Nakagami H."/>
            <person name="Naramoto S."/>
            <person name="Nishitani K."/>
            <person name="Ohtani M."/>
            <person name="Okamoto T."/>
            <person name="Okumura M."/>
            <person name="Phillips J."/>
            <person name="Pollak B."/>
            <person name="Reinders A."/>
            <person name="Roevekamp M."/>
            <person name="Sano R."/>
            <person name="Sawa S."/>
            <person name="Schmid M.W."/>
            <person name="Shirakawa M."/>
            <person name="Solano R."/>
            <person name="Spunde A."/>
            <person name="Suetsugu N."/>
            <person name="Sugano S."/>
            <person name="Sugiyama A."/>
            <person name="Sun R."/>
            <person name="Suzuki Y."/>
            <person name="Takenaka M."/>
            <person name="Takezawa D."/>
            <person name="Tomogane H."/>
            <person name="Tsuzuki M."/>
            <person name="Ueda T."/>
            <person name="Umeda M."/>
            <person name="Ward J.M."/>
            <person name="Watanabe Y."/>
            <person name="Yazaki K."/>
            <person name="Yokoyama R."/>
            <person name="Yoshitake Y."/>
            <person name="Yotsui I."/>
            <person name="Zachgo S."/>
            <person name="Schmutz J."/>
        </authorList>
    </citation>
    <scope>NUCLEOTIDE SEQUENCE [LARGE SCALE GENOMIC DNA]</scope>
    <source>
        <strain evidence="8">Tak-1</strain>
    </source>
</reference>
<dbReference type="GO" id="GO:0006979">
    <property type="term" value="P:response to oxidative stress"/>
    <property type="evidence" value="ECO:0007669"/>
    <property type="project" value="EnsemblPlants"/>
</dbReference>
<keyword evidence="2" id="KW-0645">Protease</keyword>
<dbReference type="PANTHER" id="PTHR22726:SF1">
    <property type="entry name" value="METALLOENDOPEPTIDASE OMA1, MITOCHONDRIAL"/>
    <property type="match status" value="1"/>
</dbReference>
<keyword evidence="4" id="KW-0378">Hydrolase</keyword>
<dbReference type="PANTHER" id="PTHR22726">
    <property type="entry name" value="METALLOENDOPEPTIDASE OMA1"/>
    <property type="match status" value="1"/>
</dbReference>
<dbReference type="Pfam" id="PF01435">
    <property type="entry name" value="Peptidase_M48"/>
    <property type="match status" value="1"/>
</dbReference>
<dbReference type="EMBL" id="KZ772702">
    <property type="protein sequence ID" value="PTQ42271.1"/>
    <property type="molecule type" value="Genomic_DNA"/>
</dbReference>
<dbReference type="GO" id="GO:0034605">
    <property type="term" value="P:cellular response to heat"/>
    <property type="evidence" value="ECO:0007669"/>
    <property type="project" value="EnsemblPlants"/>
</dbReference>
<evidence type="ECO:0000256" key="6">
    <source>
        <dbReference type="ARBA" id="ARBA00023049"/>
    </source>
</evidence>
<dbReference type="InterPro" id="IPR051156">
    <property type="entry name" value="Mito/Outer_Membr_Metalloprot"/>
</dbReference>
<protein>
    <recommendedName>
        <fullName evidence="7">Peptidase M48 domain-containing protein</fullName>
    </recommendedName>
</protein>
<evidence type="ECO:0000259" key="7">
    <source>
        <dbReference type="Pfam" id="PF01435"/>
    </source>
</evidence>
<evidence type="ECO:0000313" key="9">
    <source>
        <dbReference type="Proteomes" id="UP000244005"/>
    </source>
</evidence>
<dbReference type="Gramene" id="Mp8g16880.1">
    <property type="protein sequence ID" value="Mp8g16880.1.cds"/>
    <property type="gene ID" value="Mp8g16880"/>
</dbReference>
<evidence type="ECO:0000256" key="1">
    <source>
        <dbReference type="ARBA" id="ARBA00001947"/>
    </source>
</evidence>
<keyword evidence="9" id="KW-1185">Reference proteome</keyword>
<evidence type="ECO:0000256" key="5">
    <source>
        <dbReference type="ARBA" id="ARBA00022833"/>
    </source>
</evidence>
<dbReference type="GO" id="GO:0006970">
    <property type="term" value="P:response to osmotic stress"/>
    <property type="evidence" value="ECO:0007669"/>
    <property type="project" value="EnsemblPlants"/>
</dbReference>
<dbReference type="OMA" id="MITKNLW"/>
<dbReference type="GO" id="GO:0016020">
    <property type="term" value="C:membrane"/>
    <property type="evidence" value="ECO:0000318"/>
    <property type="project" value="GO_Central"/>
</dbReference>
<comment type="cofactor">
    <cofactor evidence="1">
        <name>Zn(2+)</name>
        <dbReference type="ChEBI" id="CHEBI:29105"/>
    </cofactor>
</comment>